<dbReference type="OrthoDB" id="9798407at2"/>
<proteinExistence type="predicted"/>
<name>A0A0E3V5R6_9BACT</name>
<dbReference type="Proteomes" id="UP000033054">
    <property type="component" value="Chromosome"/>
</dbReference>
<accession>A0A0E3V5R6</accession>
<evidence type="ECO:0000313" key="3">
    <source>
        <dbReference type="EMBL" id="AKD53886.1"/>
    </source>
</evidence>
<dbReference type="AlphaFoldDB" id="A0A0E3V5R6"/>
<dbReference type="InterPro" id="IPR019546">
    <property type="entry name" value="TAT_signal_bac_arc"/>
</dbReference>
<protein>
    <recommendedName>
        <fullName evidence="2">Xylose isomerase-like TIM barrel domain-containing protein</fullName>
    </recommendedName>
</protein>
<dbReference type="KEGG" id="srd:SD10_02175"/>
<feature type="domain" description="Xylose isomerase-like TIM barrel" evidence="2">
    <location>
        <begin position="53"/>
        <end position="266"/>
    </location>
</feature>
<dbReference type="PATRIC" id="fig|1379870.5.peg.487"/>
<sequence>MQTRRTFLKTSGCLAAGALLAPNLAKAAKVKDIGIQLYTVRKEMLEDATGTLKKLAKIGYKQLESARSDKGNFYGLQPKEIKKIAGDLGMTVRSGHVHIDKDWQRSIDMAAEAGQTYLVCSSLPSEGQTVANYQRCADAFSKAAEACKKANLVFGYHNHEYEFDKVDGKVLYDILLDRTDPTLVKMEMDLGWVIVTGNDPLAYFKKYPGRFPLWHLKDMDKAKKESTEFGKGQINVKQMLQNMDKSGVKYFFVEQEEYPKTALESAKYDYDYLARLDY</sequence>
<evidence type="ECO:0000259" key="2">
    <source>
        <dbReference type="Pfam" id="PF01261"/>
    </source>
</evidence>
<feature type="signal peptide" evidence="1">
    <location>
        <begin position="1"/>
        <end position="27"/>
    </location>
</feature>
<feature type="chain" id="PRO_5002413592" description="Xylose isomerase-like TIM barrel domain-containing protein" evidence="1">
    <location>
        <begin position="28"/>
        <end position="278"/>
    </location>
</feature>
<dbReference type="NCBIfam" id="TIGR01409">
    <property type="entry name" value="TAT_signal_seq"/>
    <property type="match status" value="1"/>
</dbReference>
<dbReference type="EMBL" id="CP010429">
    <property type="protein sequence ID" value="AKD53886.1"/>
    <property type="molecule type" value="Genomic_DNA"/>
</dbReference>
<dbReference type="Pfam" id="PF01261">
    <property type="entry name" value="AP_endonuc_2"/>
    <property type="match status" value="1"/>
</dbReference>
<dbReference type="HOGENOM" id="CLU_059523_1_0_10"/>
<organism evidence="3 4">
    <name type="scientific">Spirosoma radiotolerans</name>
    <dbReference type="NCBI Taxonomy" id="1379870"/>
    <lineage>
        <taxon>Bacteria</taxon>
        <taxon>Pseudomonadati</taxon>
        <taxon>Bacteroidota</taxon>
        <taxon>Cytophagia</taxon>
        <taxon>Cytophagales</taxon>
        <taxon>Cytophagaceae</taxon>
        <taxon>Spirosoma</taxon>
    </lineage>
</organism>
<evidence type="ECO:0000313" key="4">
    <source>
        <dbReference type="Proteomes" id="UP000033054"/>
    </source>
</evidence>
<dbReference type="STRING" id="1379870.SD10_02175"/>
<dbReference type="InterPro" id="IPR013022">
    <property type="entry name" value="Xyl_isomerase-like_TIM-brl"/>
</dbReference>
<dbReference type="PANTHER" id="PTHR12110:SF41">
    <property type="entry name" value="INOSOSE DEHYDRATASE"/>
    <property type="match status" value="1"/>
</dbReference>
<dbReference type="SUPFAM" id="SSF51658">
    <property type="entry name" value="Xylose isomerase-like"/>
    <property type="match status" value="1"/>
</dbReference>
<dbReference type="InterPro" id="IPR050312">
    <property type="entry name" value="IolE/XylAMocC-like"/>
</dbReference>
<gene>
    <name evidence="3" type="ORF">SD10_02175</name>
</gene>
<dbReference type="InterPro" id="IPR006311">
    <property type="entry name" value="TAT_signal"/>
</dbReference>
<dbReference type="PANTHER" id="PTHR12110">
    <property type="entry name" value="HYDROXYPYRUVATE ISOMERASE"/>
    <property type="match status" value="1"/>
</dbReference>
<dbReference type="InterPro" id="IPR036237">
    <property type="entry name" value="Xyl_isomerase-like_sf"/>
</dbReference>
<keyword evidence="1" id="KW-0732">Signal</keyword>
<dbReference type="Gene3D" id="3.20.20.150">
    <property type="entry name" value="Divalent-metal-dependent TIM barrel enzymes"/>
    <property type="match status" value="1"/>
</dbReference>
<evidence type="ECO:0000256" key="1">
    <source>
        <dbReference type="SAM" id="SignalP"/>
    </source>
</evidence>
<keyword evidence="4" id="KW-1185">Reference proteome</keyword>
<dbReference type="RefSeq" id="WP_046375481.1">
    <property type="nucleotide sequence ID" value="NZ_CP010429.1"/>
</dbReference>
<reference evidence="3 4" key="1">
    <citation type="journal article" date="2014" name="Curr. Microbiol.">
        <title>Spirosoma radiotolerans sp. nov., a gamma-radiation-resistant bacterium isolated from gamma ray-irradiated soil.</title>
        <authorList>
            <person name="Lee J.J."/>
            <person name="Srinivasan S."/>
            <person name="Lim S."/>
            <person name="Joe M."/>
            <person name="Im S."/>
            <person name="Bae S.I."/>
            <person name="Park K.R."/>
            <person name="Han J.H."/>
            <person name="Park S.H."/>
            <person name="Joo B.M."/>
            <person name="Park S.J."/>
            <person name="Kim M.K."/>
        </authorList>
    </citation>
    <scope>NUCLEOTIDE SEQUENCE [LARGE SCALE GENOMIC DNA]</scope>
    <source>
        <strain evidence="3 4">DG5A</strain>
    </source>
</reference>
<dbReference type="PROSITE" id="PS51318">
    <property type="entry name" value="TAT"/>
    <property type="match status" value="1"/>
</dbReference>